<reference evidence="1 2" key="1">
    <citation type="journal article" date="2019" name="Commun. Biol.">
        <title>The bagworm genome reveals a unique fibroin gene that provides high tensile strength.</title>
        <authorList>
            <person name="Kono N."/>
            <person name="Nakamura H."/>
            <person name="Ohtoshi R."/>
            <person name="Tomita M."/>
            <person name="Numata K."/>
            <person name="Arakawa K."/>
        </authorList>
    </citation>
    <scope>NUCLEOTIDE SEQUENCE [LARGE SCALE GENOMIC DNA]</scope>
</reference>
<proteinExistence type="predicted"/>
<gene>
    <name evidence="1" type="ORF">EVAR_102040_1</name>
</gene>
<dbReference type="Proteomes" id="UP000299102">
    <property type="component" value="Unassembled WGS sequence"/>
</dbReference>
<comment type="caution">
    <text evidence="1">The sequence shown here is derived from an EMBL/GenBank/DDBJ whole genome shotgun (WGS) entry which is preliminary data.</text>
</comment>
<dbReference type="AlphaFoldDB" id="A0A4C1TZI5"/>
<evidence type="ECO:0000313" key="1">
    <source>
        <dbReference type="EMBL" id="GBP19493.1"/>
    </source>
</evidence>
<dbReference type="EMBL" id="BGZK01000109">
    <property type="protein sequence ID" value="GBP19493.1"/>
    <property type="molecule type" value="Genomic_DNA"/>
</dbReference>
<keyword evidence="2" id="KW-1185">Reference proteome</keyword>
<sequence length="273" mass="30951">MYSRELASARQVEPVNQALGTVIFSGVYHKGACPLPCKIDTGSRMSPTGCKLTHRIDSSSRRSPIGCKLTHKNRFWLEEEPHRIWAWECTVADNISLLFKINWQQPAFDEVNSTLSEVVECFSINNLLLNEMKTKLVPFSLTNAKPVNGNIMVKNEILDIVGKKLRDHNIEVQALPESHNENILTILKKICTTIKCPTDIRVCRRVAKINTLSDRPRNILVTLASPHLRDLVVSATLRFNKAYSKNILNCKHVDIAGESRRICFPEHLSHECE</sequence>
<dbReference type="OrthoDB" id="7479742at2759"/>
<name>A0A4C1TZI5_EUMVA</name>
<accession>A0A4C1TZI5</accession>
<protein>
    <submittedName>
        <fullName evidence="1">Uncharacterized protein</fullName>
    </submittedName>
</protein>
<evidence type="ECO:0000313" key="2">
    <source>
        <dbReference type="Proteomes" id="UP000299102"/>
    </source>
</evidence>
<organism evidence="1 2">
    <name type="scientific">Eumeta variegata</name>
    <name type="common">Bagworm moth</name>
    <name type="synonym">Eumeta japonica</name>
    <dbReference type="NCBI Taxonomy" id="151549"/>
    <lineage>
        <taxon>Eukaryota</taxon>
        <taxon>Metazoa</taxon>
        <taxon>Ecdysozoa</taxon>
        <taxon>Arthropoda</taxon>
        <taxon>Hexapoda</taxon>
        <taxon>Insecta</taxon>
        <taxon>Pterygota</taxon>
        <taxon>Neoptera</taxon>
        <taxon>Endopterygota</taxon>
        <taxon>Lepidoptera</taxon>
        <taxon>Glossata</taxon>
        <taxon>Ditrysia</taxon>
        <taxon>Tineoidea</taxon>
        <taxon>Psychidae</taxon>
        <taxon>Oiketicinae</taxon>
        <taxon>Eumeta</taxon>
    </lineage>
</organism>